<dbReference type="PANTHER" id="PTHR36152:SF1">
    <property type="entry name" value="UBIQUITIN-LIKE DOMAIN-CONTAINING PROTEIN"/>
    <property type="match status" value="1"/>
</dbReference>
<proteinExistence type="predicted"/>
<dbReference type="SUPFAM" id="SSF141452">
    <property type="entry name" value="Hcp1-like"/>
    <property type="match status" value="1"/>
</dbReference>
<keyword evidence="2" id="KW-1185">Reference proteome</keyword>
<dbReference type="EMBL" id="CP002546">
    <property type="protein sequence ID" value="ADY59358.1"/>
    <property type="molecule type" value="Genomic_DNA"/>
</dbReference>
<dbReference type="Gene3D" id="2.30.110.20">
    <property type="entry name" value="Hcp1-like"/>
    <property type="match status" value="1"/>
</dbReference>
<evidence type="ECO:0000313" key="1">
    <source>
        <dbReference type="EMBL" id="ADY59358.1"/>
    </source>
</evidence>
<evidence type="ECO:0000313" key="2">
    <source>
        <dbReference type="Proteomes" id="UP000006860"/>
    </source>
</evidence>
<dbReference type="AlphaFoldDB" id="F0SFF1"/>
<sequence length="191" mass="20925">MATSNVFLILSERYFDETNDGTYGTGAINCPGAIEVLEFGFNIEQIGSEEGGRPRSVEKVVRSDVKIRKAVDSRSPLLFKYCCQGTHLGFAEIQCFGPDPSVPYLVYRLQFVHVSSYSPSGGGDVPTEEIGLRFGEMGVRWNDAGIGMAKQGNTKTGTLHSNWSWVMQWPITLGDPLASIQNSGQQHTDKA</sequence>
<reference evidence="2" key="1">
    <citation type="submission" date="2011-02" db="EMBL/GenBank/DDBJ databases">
        <title>The complete genome of Planctomyces brasiliensis DSM 5305.</title>
        <authorList>
            <person name="Lucas S."/>
            <person name="Copeland A."/>
            <person name="Lapidus A."/>
            <person name="Bruce D."/>
            <person name="Goodwin L."/>
            <person name="Pitluck S."/>
            <person name="Kyrpides N."/>
            <person name="Mavromatis K."/>
            <person name="Pagani I."/>
            <person name="Ivanova N."/>
            <person name="Ovchinnikova G."/>
            <person name="Lu M."/>
            <person name="Detter J.C."/>
            <person name="Han C."/>
            <person name="Land M."/>
            <person name="Hauser L."/>
            <person name="Markowitz V."/>
            <person name="Cheng J.-F."/>
            <person name="Hugenholtz P."/>
            <person name="Woyke T."/>
            <person name="Wu D."/>
            <person name="Tindall B."/>
            <person name="Pomrenke H.G."/>
            <person name="Brambilla E."/>
            <person name="Klenk H.-P."/>
            <person name="Eisen J.A."/>
        </authorList>
    </citation>
    <scope>NUCLEOTIDE SEQUENCE [LARGE SCALE GENOMIC DNA]</scope>
    <source>
        <strain evidence="2">ATCC 49424 / DSM 5305 / JCM 21570 / NBRC 103401 / IFAM 1448</strain>
    </source>
</reference>
<evidence type="ECO:0008006" key="3">
    <source>
        <dbReference type="Google" id="ProtNLM"/>
    </source>
</evidence>
<dbReference type="RefSeq" id="WP_013628085.1">
    <property type="nucleotide sequence ID" value="NC_015174.1"/>
</dbReference>
<dbReference type="STRING" id="756272.Plabr_1748"/>
<dbReference type="InterPro" id="IPR008514">
    <property type="entry name" value="T6SS_Hcp"/>
</dbReference>
<dbReference type="KEGG" id="pbs:Plabr_1748"/>
<organism evidence="1 2">
    <name type="scientific">Rubinisphaera brasiliensis (strain ATCC 49424 / DSM 5305 / JCM 21570 / IAM 15109 / NBRC 103401 / IFAM 1448)</name>
    <name type="common">Planctomyces brasiliensis</name>
    <dbReference type="NCBI Taxonomy" id="756272"/>
    <lineage>
        <taxon>Bacteria</taxon>
        <taxon>Pseudomonadati</taxon>
        <taxon>Planctomycetota</taxon>
        <taxon>Planctomycetia</taxon>
        <taxon>Planctomycetales</taxon>
        <taxon>Planctomycetaceae</taxon>
        <taxon>Rubinisphaera</taxon>
    </lineage>
</organism>
<gene>
    <name evidence="1" type="ordered locus">Plabr_1748</name>
</gene>
<dbReference type="eggNOG" id="COG3157">
    <property type="taxonomic scope" value="Bacteria"/>
</dbReference>
<dbReference type="InterPro" id="IPR053165">
    <property type="entry name" value="HSI-I_assembly_Hcp1"/>
</dbReference>
<name>F0SFF1_RUBBR</name>
<dbReference type="Proteomes" id="UP000006860">
    <property type="component" value="Chromosome"/>
</dbReference>
<accession>F0SFF1</accession>
<dbReference type="InterPro" id="IPR036624">
    <property type="entry name" value="Hcp1-lik_sf"/>
</dbReference>
<dbReference type="PANTHER" id="PTHR36152">
    <property type="entry name" value="CYTOPLASMIC PROTEIN-RELATED"/>
    <property type="match status" value="1"/>
</dbReference>
<dbReference type="HOGENOM" id="CLU_1420503_0_0_0"/>
<protein>
    <recommendedName>
        <fullName evidence="3">Type VI secretion system effector, Hcp1 family</fullName>
    </recommendedName>
</protein>
<dbReference type="Pfam" id="PF05638">
    <property type="entry name" value="T6SS_HCP"/>
    <property type="match status" value="1"/>
</dbReference>